<keyword evidence="3" id="KW-1003">Cell membrane</keyword>
<evidence type="ECO:0000256" key="6">
    <source>
        <dbReference type="ARBA" id="ARBA00023136"/>
    </source>
</evidence>
<dbReference type="Pfam" id="PF00528">
    <property type="entry name" value="BPD_transp_1"/>
    <property type="match status" value="1"/>
</dbReference>
<keyword evidence="6 7" id="KW-0472">Membrane</keyword>
<evidence type="ECO:0000313" key="10">
    <source>
        <dbReference type="Proteomes" id="UP000612362"/>
    </source>
</evidence>
<dbReference type="InterPro" id="IPR035906">
    <property type="entry name" value="MetI-like_sf"/>
</dbReference>
<dbReference type="GO" id="GO:0005886">
    <property type="term" value="C:plasma membrane"/>
    <property type="evidence" value="ECO:0007669"/>
    <property type="project" value="UniProtKB-SubCell"/>
</dbReference>
<reference evidence="9" key="1">
    <citation type="submission" date="2020-10" db="EMBL/GenBank/DDBJ databases">
        <title>Taxonomic study of unclassified bacteria belonging to the class Ktedonobacteria.</title>
        <authorList>
            <person name="Yabe S."/>
            <person name="Wang C.M."/>
            <person name="Zheng Y."/>
            <person name="Sakai Y."/>
            <person name="Cavaletti L."/>
            <person name="Monciardini P."/>
            <person name="Donadio S."/>
        </authorList>
    </citation>
    <scope>NUCLEOTIDE SEQUENCE</scope>
    <source>
        <strain evidence="9">SOSP1-1</strain>
    </source>
</reference>
<comment type="subcellular location">
    <subcellularLocation>
        <location evidence="1 7">Cell membrane</location>
        <topology evidence="1 7">Multi-pass membrane protein</topology>
    </subcellularLocation>
</comment>
<keyword evidence="10" id="KW-1185">Reference proteome</keyword>
<feature type="domain" description="ABC transmembrane type-1" evidence="8">
    <location>
        <begin position="78"/>
        <end position="258"/>
    </location>
</feature>
<dbReference type="GO" id="GO:0055085">
    <property type="term" value="P:transmembrane transport"/>
    <property type="evidence" value="ECO:0007669"/>
    <property type="project" value="InterPro"/>
</dbReference>
<evidence type="ECO:0000256" key="4">
    <source>
        <dbReference type="ARBA" id="ARBA00022692"/>
    </source>
</evidence>
<dbReference type="InterPro" id="IPR000515">
    <property type="entry name" value="MetI-like"/>
</dbReference>
<dbReference type="AlphaFoldDB" id="A0A8J3HZJ7"/>
<comment type="caution">
    <text evidence="9">The sequence shown here is derived from an EMBL/GenBank/DDBJ whole genome shotgun (WGS) entry which is preliminary data.</text>
</comment>
<keyword evidence="4 7" id="KW-0812">Transmembrane</keyword>
<dbReference type="PANTHER" id="PTHR30151">
    <property type="entry name" value="ALKANE SULFONATE ABC TRANSPORTER-RELATED, MEMBRANE SUBUNIT"/>
    <property type="match status" value="1"/>
</dbReference>
<protein>
    <submittedName>
        <fullName evidence="9">Sulfate ABC transporter permease</fullName>
    </submittedName>
</protein>
<feature type="transmembrane region" description="Helical" evidence="7">
    <location>
        <begin position="31"/>
        <end position="50"/>
    </location>
</feature>
<dbReference type="CDD" id="cd06261">
    <property type="entry name" value="TM_PBP2"/>
    <property type="match status" value="1"/>
</dbReference>
<feature type="transmembrane region" description="Helical" evidence="7">
    <location>
        <begin position="142"/>
        <end position="163"/>
    </location>
</feature>
<organism evidence="9 10">
    <name type="scientific">Ktedonospora formicarum</name>
    <dbReference type="NCBI Taxonomy" id="2778364"/>
    <lineage>
        <taxon>Bacteria</taxon>
        <taxon>Bacillati</taxon>
        <taxon>Chloroflexota</taxon>
        <taxon>Ktedonobacteria</taxon>
        <taxon>Ktedonobacterales</taxon>
        <taxon>Ktedonobacteraceae</taxon>
        <taxon>Ktedonospora</taxon>
    </lineage>
</organism>
<dbReference type="EMBL" id="BNJF01000002">
    <property type="protein sequence ID" value="GHO46619.1"/>
    <property type="molecule type" value="Genomic_DNA"/>
</dbReference>
<evidence type="ECO:0000256" key="5">
    <source>
        <dbReference type="ARBA" id="ARBA00022989"/>
    </source>
</evidence>
<keyword evidence="2 7" id="KW-0813">Transport</keyword>
<evidence type="ECO:0000256" key="2">
    <source>
        <dbReference type="ARBA" id="ARBA00022448"/>
    </source>
</evidence>
<dbReference type="Gene3D" id="1.10.3720.10">
    <property type="entry name" value="MetI-like"/>
    <property type="match status" value="1"/>
</dbReference>
<evidence type="ECO:0000256" key="3">
    <source>
        <dbReference type="ARBA" id="ARBA00022475"/>
    </source>
</evidence>
<dbReference type="SUPFAM" id="SSF161098">
    <property type="entry name" value="MetI-like"/>
    <property type="match status" value="1"/>
</dbReference>
<feature type="transmembrane region" description="Helical" evidence="7">
    <location>
        <begin position="86"/>
        <end position="104"/>
    </location>
</feature>
<dbReference type="PROSITE" id="PS50928">
    <property type="entry name" value="ABC_TM1"/>
    <property type="match status" value="1"/>
</dbReference>
<evidence type="ECO:0000313" key="9">
    <source>
        <dbReference type="EMBL" id="GHO46619.1"/>
    </source>
</evidence>
<feature type="transmembrane region" description="Helical" evidence="7">
    <location>
        <begin position="116"/>
        <end position="136"/>
    </location>
</feature>
<evidence type="ECO:0000256" key="7">
    <source>
        <dbReference type="RuleBase" id="RU363032"/>
    </source>
</evidence>
<name>A0A8J3HZJ7_9CHLR</name>
<proteinExistence type="inferred from homology"/>
<sequence>MARAVANIPTPARPTRLRSTYSVLSAWLRRFIFYALLLLVWHIVANLNIWPSYALPGPLTVLAALADGFQSGQFGLGALASLQSLVIGYGISLIIGVVLGSLIGRFKLLEETVGSLILGLQALPSVCWLPLAVLWFGLGEEAILFVVVMGALFSITLGVVNGIKNTPPLYLKAARSLGTRGLALATDVILPAALPSILEGLKQGWTFAWRSLMAAELLYITLSLGNLLNTGRDLNDASQVMAVMLIIIAIGVAIDTFIFATIERRIRERRGLQS</sequence>
<comment type="similarity">
    <text evidence="7">Belongs to the binding-protein-dependent transport system permease family.</text>
</comment>
<evidence type="ECO:0000256" key="1">
    <source>
        <dbReference type="ARBA" id="ARBA00004651"/>
    </source>
</evidence>
<dbReference type="PANTHER" id="PTHR30151:SF0">
    <property type="entry name" value="ABC TRANSPORTER PERMEASE PROTEIN MJ0413-RELATED"/>
    <property type="match status" value="1"/>
</dbReference>
<evidence type="ECO:0000259" key="8">
    <source>
        <dbReference type="PROSITE" id="PS50928"/>
    </source>
</evidence>
<gene>
    <name evidence="9" type="ORF">KSX_47820</name>
</gene>
<feature type="transmembrane region" description="Helical" evidence="7">
    <location>
        <begin position="240"/>
        <end position="262"/>
    </location>
</feature>
<dbReference type="Proteomes" id="UP000612362">
    <property type="component" value="Unassembled WGS sequence"/>
</dbReference>
<dbReference type="RefSeq" id="WP_220195987.1">
    <property type="nucleotide sequence ID" value="NZ_BNJF01000002.1"/>
</dbReference>
<keyword evidence="5 7" id="KW-1133">Transmembrane helix</keyword>
<accession>A0A8J3HZJ7</accession>